<sequence>GDRSTGETLSREGFTRRYKKALELVTVRKQYSPCISPELYLSFDPLVQQLAVRERANRSGILSTIIYIRLLDDKGCELSAFIDYANRLETTDLTGVFTGRASLLPSRADLSYFNWKNQTVTTTDTPNFKCVIEPHGIVFVHKWDYLKVDPNPALDTPGPNSRKLEVVSANYKQAMILDHVIRTKG</sequence>
<comment type="function">
    <text evidence="1">May be involved in spermatogenesis.</text>
</comment>
<reference evidence="7 8" key="1">
    <citation type="submission" date="2024-07" db="EMBL/GenBank/DDBJ databases">
        <title>Chromosome-level genome assembly of the water stick insect Ranatra chinensis (Heteroptera: Nepidae).</title>
        <authorList>
            <person name="Liu X."/>
        </authorList>
    </citation>
    <scope>NUCLEOTIDE SEQUENCE [LARGE SCALE GENOMIC DNA]</scope>
    <source>
        <strain evidence="7">Cailab_2021Rc</strain>
        <tissue evidence="7">Muscle</tissue>
    </source>
</reference>
<gene>
    <name evidence="7" type="ORF">AAG570_000127</name>
</gene>
<evidence type="ECO:0000313" key="8">
    <source>
        <dbReference type="Proteomes" id="UP001558652"/>
    </source>
</evidence>
<evidence type="ECO:0000256" key="3">
    <source>
        <dbReference type="ARBA" id="ARBA00004496"/>
    </source>
</evidence>
<dbReference type="AlphaFoldDB" id="A0ABD0YW59"/>
<keyword evidence="5" id="KW-0963">Cytoplasm</keyword>
<dbReference type="GO" id="GO:0005634">
    <property type="term" value="C:nucleus"/>
    <property type="evidence" value="ECO:0007669"/>
    <property type="project" value="UniProtKB-SubCell"/>
</dbReference>
<accession>A0ABD0YW59</accession>
<dbReference type="InterPro" id="IPR027887">
    <property type="entry name" value="DUF4464"/>
</dbReference>
<evidence type="ECO:0000256" key="1">
    <source>
        <dbReference type="ARBA" id="ARBA00003056"/>
    </source>
</evidence>
<dbReference type="PANTHER" id="PTHR33588">
    <property type="entry name" value="CILIA- AND FLAGELLA-ASSOCIATED PROTEIN 299"/>
    <property type="match status" value="1"/>
</dbReference>
<dbReference type="Proteomes" id="UP001558652">
    <property type="component" value="Unassembled WGS sequence"/>
</dbReference>
<evidence type="ECO:0000256" key="6">
    <source>
        <dbReference type="ARBA" id="ARBA00023242"/>
    </source>
</evidence>
<name>A0ABD0YW59_9HEMI</name>
<dbReference type="EMBL" id="JBFDAA010000001">
    <property type="protein sequence ID" value="KAL1140195.1"/>
    <property type="molecule type" value="Genomic_DNA"/>
</dbReference>
<feature type="non-terminal residue" evidence="7">
    <location>
        <position position="1"/>
    </location>
</feature>
<protein>
    <recommendedName>
        <fullName evidence="4">Cilia- and flagella-associated protein 299</fullName>
    </recommendedName>
</protein>
<evidence type="ECO:0000256" key="5">
    <source>
        <dbReference type="ARBA" id="ARBA00022490"/>
    </source>
</evidence>
<keyword evidence="6" id="KW-0539">Nucleus</keyword>
<comment type="caution">
    <text evidence="7">The sequence shown here is derived from an EMBL/GenBank/DDBJ whole genome shotgun (WGS) entry which is preliminary data.</text>
</comment>
<keyword evidence="8" id="KW-1185">Reference proteome</keyword>
<dbReference type="PANTHER" id="PTHR33588:SF1">
    <property type="entry name" value="CILIA- AND FLAGELLA-ASSOCIATED PROTEIN 299"/>
    <property type="match status" value="1"/>
</dbReference>
<evidence type="ECO:0000256" key="2">
    <source>
        <dbReference type="ARBA" id="ARBA00004123"/>
    </source>
</evidence>
<proteinExistence type="predicted"/>
<comment type="subcellular location">
    <subcellularLocation>
        <location evidence="3">Cytoplasm</location>
    </subcellularLocation>
    <subcellularLocation>
        <location evidence="2">Nucleus</location>
    </subcellularLocation>
</comment>
<dbReference type="GO" id="GO:0005737">
    <property type="term" value="C:cytoplasm"/>
    <property type="evidence" value="ECO:0007669"/>
    <property type="project" value="UniProtKB-SubCell"/>
</dbReference>
<dbReference type="Pfam" id="PF14713">
    <property type="entry name" value="DUF4464"/>
    <property type="match status" value="1"/>
</dbReference>
<organism evidence="7 8">
    <name type="scientific">Ranatra chinensis</name>
    <dbReference type="NCBI Taxonomy" id="642074"/>
    <lineage>
        <taxon>Eukaryota</taxon>
        <taxon>Metazoa</taxon>
        <taxon>Ecdysozoa</taxon>
        <taxon>Arthropoda</taxon>
        <taxon>Hexapoda</taxon>
        <taxon>Insecta</taxon>
        <taxon>Pterygota</taxon>
        <taxon>Neoptera</taxon>
        <taxon>Paraneoptera</taxon>
        <taxon>Hemiptera</taxon>
        <taxon>Heteroptera</taxon>
        <taxon>Panheteroptera</taxon>
        <taxon>Nepomorpha</taxon>
        <taxon>Nepidae</taxon>
        <taxon>Ranatrinae</taxon>
        <taxon>Ranatra</taxon>
    </lineage>
</organism>
<evidence type="ECO:0000313" key="7">
    <source>
        <dbReference type="EMBL" id="KAL1140195.1"/>
    </source>
</evidence>
<evidence type="ECO:0000256" key="4">
    <source>
        <dbReference type="ARBA" id="ARBA00021436"/>
    </source>
</evidence>